<comment type="function">
    <text evidence="11">Required for the maintenance of the structure of the mitochondrial inner membrane. Involved in mitochondrial morphology. Causes growth arrest when highly overexpressed.</text>
</comment>
<evidence type="ECO:0000256" key="2">
    <source>
        <dbReference type="ARBA" id="ARBA00007472"/>
    </source>
</evidence>
<dbReference type="STRING" id="246409.I1BR51"/>
<dbReference type="AlphaFoldDB" id="I1BR51"/>
<dbReference type="PANTHER" id="PTHR31961">
    <property type="entry name" value="SENSITIVE TO HIGH EXPRESSION PROTEIN 9, MITOCHONDRIAL"/>
    <property type="match status" value="1"/>
</dbReference>
<feature type="coiled-coil region" evidence="12">
    <location>
        <begin position="40"/>
        <end position="74"/>
    </location>
</feature>
<dbReference type="RefSeq" id="XP_067514077.1">
    <property type="nucleotide sequence ID" value="XM_067657976.1"/>
</dbReference>
<dbReference type="Pfam" id="PF14075">
    <property type="entry name" value="UBN_AB"/>
    <property type="match status" value="1"/>
</dbReference>
<dbReference type="Proteomes" id="UP000009138">
    <property type="component" value="Unassembled WGS sequence"/>
</dbReference>
<keyword evidence="4" id="KW-0812">Transmembrane</keyword>
<evidence type="ECO:0000256" key="5">
    <source>
        <dbReference type="ARBA" id="ARBA00022792"/>
    </source>
</evidence>
<keyword evidence="17" id="KW-1185">Reference proteome</keyword>
<dbReference type="GO" id="GO:0005743">
    <property type="term" value="C:mitochondrial inner membrane"/>
    <property type="evidence" value="ECO:0007669"/>
    <property type="project" value="UniProtKB-SubCell"/>
</dbReference>
<keyword evidence="9" id="KW-0496">Mitochondrion</keyword>
<keyword evidence="7" id="KW-1133">Transmembrane helix</keyword>
<feature type="region of interest" description="Disordered" evidence="13">
    <location>
        <begin position="486"/>
        <end position="566"/>
    </location>
</feature>
<feature type="region of interest" description="Disordered" evidence="13">
    <location>
        <begin position="409"/>
        <end position="452"/>
    </location>
</feature>
<feature type="coiled-coil region" evidence="12">
    <location>
        <begin position="98"/>
        <end position="132"/>
    </location>
</feature>
<evidence type="ECO:0008006" key="18">
    <source>
        <dbReference type="Google" id="ProtNLM"/>
    </source>
</evidence>
<evidence type="ECO:0000256" key="6">
    <source>
        <dbReference type="ARBA" id="ARBA00022946"/>
    </source>
</evidence>
<gene>
    <name evidence="16" type="ORF">RO3G_03385</name>
</gene>
<dbReference type="GO" id="GO:0007007">
    <property type="term" value="P:inner mitochondrial membrane organization"/>
    <property type="evidence" value="ECO:0007669"/>
    <property type="project" value="TreeGrafter"/>
</dbReference>
<protein>
    <recommendedName>
        <fullName evidence="18">Ubinuclein middle domain-containing protein</fullName>
    </recommendedName>
</protein>
<evidence type="ECO:0000256" key="12">
    <source>
        <dbReference type="SAM" id="Coils"/>
    </source>
</evidence>
<feature type="region of interest" description="Disordered" evidence="13">
    <location>
        <begin position="618"/>
        <end position="637"/>
    </location>
</feature>
<feature type="region of interest" description="Disordered" evidence="13">
    <location>
        <begin position="907"/>
        <end position="938"/>
    </location>
</feature>
<feature type="compositionally biased region" description="Low complexity" evidence="13">
    <location>
        <begin position="506"/>
        <end position="517"/>
    </location>
</feature>
<evidence type="ECO:0000259" key="14">
    <source>
        <dbReference type="Pfam" id="PF08729"/>
    </source>
</evidence>
<dbReference type="OrthoDB" id="5576775at2759"/>
<dbReference type="InterPro" id="IPR026947">
    <property type="entry name" value="UBN_middle_dom"/>
</dbReference>
<dbReference type="InterPro" id="IPR014840">
    <property type="entry name" value="HRD"/>
</dbReference>
<dbReference type="Pfam" id="PF08729">
    <property type="entry name" value="HUN"/>
    <property type="match status" value="1"/>
</dbReference>
<comment type="subcellular location">
    <subcellularLocation>
        <location evidence="1">Mitochondrion inner membrane</location>
    </subcellularLocation>
</comment>
<keyword evidence="8 12" id="KW-0175">Coiled coil</keyword>
<evidence type="ECO:0000256" key="7">
    <source>
        <dbReference type="ARBA" id="ARBA00022989"/>
    </source>
</evidence>
<feature type="compositionally biased region" description="Acidic residues" evidence="13">
    <location>
        <begin position="421"/>
        <end position="436"/>
    </location>
</feature>
<evidence type="ECO:0000256" key="8">
    <source>
        <dbReference type="ARBA" id="ARBA00023054"/>
    </source>
</evidence>
<evidence type="ECO:0000313" key="17">
    <source>
        <dbReference type="Proteomes" id="UP000009138"/>
    </source>
</evidence>
<dbReference type="InParanoid" id="I1BR51"/>
<feature type="compositionally biased region" description="Basic and acidic residues" evidence="13">
    <location>
        <begin position="916"/>
        <end position="932"/>
    </location>
</feature>
<dbReference type="VEuPathDB" id="FungiDB:RO3G_03385"/>
<keyword evidence="3" id="KW-0597">Phosphoprotein</keyword>
<dbReference type="OMA" id="SEDHTHR"/>
<proteinExistence type="inferred from homology"/>
<keyword evidence="5" id="KW-0999">Mitochondrion inner membrane</keyword>
<dbReference type="Pfam" id="PF05546">
    <property type="entry name" value="She9_MDM33"/>
    <property type="match status" value="1"/>
</dbReference>
<evidence type="ECO:0000256" key="4">
    <source>
        <dbReference type="ARBA" id="ARBA00022692"/>
    </source>
</evidence>
<evidence type="ECO:0000313" key="16">
    <source>
        <dbReference type="EMBL" id="EIE78681.1"/>
    </source>
</evidence>
<evidence type="ECO:0000256" key="9">
    <source>
        <dbReference type="ARBA" id="ARBA00023128"/>
    </source>
</evidence>
<evidence type="ECO:0000256" key="10">
    <source>
        <dbReference type="ARBA" id="ARBA00023136"/>
    </source>
</evidence>
<reference evidence="16 17" key="1">
    <citation type="journal article" date="2009" name="PLoS Genet.">
        <title>Genomic analysis of the basal lineage fungus Rhizopus oryzae reveals a whole-genome duplication.</title>
        <authorList>
            <person name="Ma L.-J."/>
            <person name="Ibrahim A.S."/>
            <person name="Skory C."/>
            <person name="Grabherr M.G."/>
            <person name="Burger G."/>
            <person name="Butler M."/>
            <person name="Elias M."/>
            <person name="Idnurm A."/>
            <person name="Lang B.F."/>
            <person name="Sone T."/>
            <person name="Abe A."/>
            <person name="Calvo S.E."/>
            <person name="Corrochano L.M."/>
            <person name="Engels R."/>
            <person name="Fu J."/>
            <person name="Hansberg W."/>
            <person name="Kim J.-M."/>
            <person name="Kodira C.D."/>
            <person name="Koehrsen M.J."/>
            <person name="Liu B."/>
            <person name="Miranda-Saavedra D."/>
            <person name="O'Leary S."/>
            <person name="Ortiz-Castellanos L."/>
            <person name="Poulter R."/>
            <person name="Rodriguez-Romero J."/>
            <person name="Ruiz-Herrera J."/>
            <person name="Shen Y.-Q."/>
            <person name="Zeng Q."/>
            <person name="Galagan J."/>
            <person name="Birren B.W."/>
            <person name="Cuomo C.A."/>
            <person name="Wickes B.L."/>
        </authorList>
    </citation>
    <scope>NUCLEOTIDE SEQUENCE [LARGE SCALE GENOMIC DNA]</scope>
    <source>
        <strain evidence="17">RA 99-880 / ATCC MYA-4621 / FGSC 9543 / NRRL 43880</strain>
    </source>
</reference>
<sequence>MPFRVIVSKRILNRQLIRHFSTQQGQTKIEKIQTDLKQQLDLYINKFNQASDKLKQLTSDVSNSQEALQKASRALNELTGYNHIETVKHKVTRQSELFEATREDVQIAKREYERAIETRSNTQRNINELLQRKHLWTADDVTHFTELYRLEHAHTQAEAMAKERYQSCEKQMDREYMELARSIMERYHEEQLWSDKIRSASTYGTWALMGLNLILFVAVQTVFEPRKRKRLTDRFEELLVAKVDEEEQKWGHVFESLNEKDKVLMEQQVLLMEAVNSLSEHPLFDDVVLQSLKQFETPQIQASVAQVSDIPVLEISPEMDVQIPDEVIPQETAISNNDNALENTKRVNQWHSPGSTRFHIDVKTQQIPVIFSYHQLKKKKEQKVNNLVPELAQEEDAFFKELLKKAESYSLKDEQEPMEQAADDDDEDDEGSDDDSITGGLKKKGNEYDFEDPFIDDSEMLLDESFEYDIPEIDGFFVYQGPLDANESTEEKKITTTSNKRRATGKSKSTTTTNSKVTKSRKKEETTQSNTTIPKTTNKNKKATTTIPAEPMQLTPPKPTTVHTTTANPLATSSATATNASAAANTAANVANTTTLSQSAVPPLASIFNNIPTKKTTHPAEAVNKSMPEKTSTPKQKKPEVNYVTVIDDDGTDEKKKKAAEPPVLFPLDRELDTLMTKIRTEAGKETFANKSKFPESLKPLVLHGGLICFRRNTNLDINYVHHLMSVLPYNKFTLRKFVTTKSGQMRVDELQQEIDELAIKLKQTIDRMMPDQQQMYESKVAALKQEKAVKVATAAANNNGIIDVDALEPEEELETKFKCTDEVRKIIYDIMKADEQSNYISNLISSYRNGYKDGEKPVADGKARKLMYQRLLSCWPDGWMKTGEIGRQYSMYKKKLMPTNFVGQQNAEIKKRKRSSEDNSMRTRDDEEHVSRQSSFY</sequence>
<evidence type="ECO:0000256" key="13">
    <source>
        <dbReference type="SAM" id="MobiDB-lite"/>
    </source>
</evidence>
<accession>I1BR51</accession>
<dbReference type="InterPro" id="IPR008839">
    <property type="entry name" value="MDM33_fungi"/>
</dbReference>
<keyword evidence="10" id="KW-0472">Membrane</keyword>
<feature type="domain" description="Hpc2-related" evidence="14">
    <location>
        <begin position="443"/>
        <end position="484"/>
    </location>
</feature>
<dbReference type="EMBL" id="CH476733">
    <property type="protein sequence ID" value="EIE78681.1"/>
    <property type="molecule type" value="Genomic_DNA"/>
</dbReference>
<evidence type="ECO:0000256" key="3">
    <source>
        <dbReference type="ARBA" id="ARBA00022553"/>
    </source>
</evidence>
<keyword evidence="6" id="KW-0809">Transit peptide</keyword>
<dbReference type="eggNOG" id="ENOG502QQ1E">
    <property type="taxonomic scope" value="Eukaryota"/>
</dbReference>
<dbReference type="PANTHER" id="PTHR31961:SF3">
    <property type="entry name" value="SENSITIVE TO HIGH EXPRESSION PROTEIN 9, MITOCHONDRIAL"/>
    <property type="match status" value="1"/>
</dbReference>
<feature type="domain" description="Ubinuclein middle" evidence="15">
    <location>
        <begin position="666"/>
        <end position="888"/>
    </location>
</feature>
<feature type="compositionally biased region" description="Low complexity" evidence="13">
    <location>
        <begin position="531"/>
        <end position="549"/>
    </location>
</feature>
<evidence type="ECO:0000256" key="1">
    <source>
        <dbReference type="ARBA" id="ARBA00004273"/>
    </source>
</evidence>
<evidence type="ECO:0000256" key="11">
    <source>
        <dbReference type="ARBA" id="ARBA00024807"/>
    </source>
</evidence>
<organism evidence="16 17">
    <name type="scientific">Rhizopus delemar (strain RA 99-880 / ATCC MYA-4621 / FGSC 9543 / NRRL 43880)</name>
    <name type="common">Mucormycosis agent</name>
    <name type="synonym">Rhizopus arrhizus var. delemar</name>
    <dbReference type="NCBI Taxonomy" id="246409"/>
    <lineage>
        <taxon>Eukaryota</taxon>
        <taxon>Fungi</taxon>
        <taxon>Fungi incertae sedis</taxon>
        <taxon>Mucoromycota</taxon>
        <taxon>Mucoromycotina</taxon>
        <taxon>Mucoromycetes</taxon>
        <taxon>Mucorales</taxon>
        <taxon>Mucorineae</taxon>
        <taxon>Rhizopodaceae</taxon>
        <taxon>Rhizopus</taxon>
    </lineage>
</organism>
<dbReference type="GeneID" id="93610357"/>
<comment type="similarity">
    <text evidence="2">Belongs to the SHE9 family.</text>
</comment>
<evidence type="ECO:0000259" key="15">
    <source>
        <dbReference type="Pfam" id="PF14075"/>
    </source>
</evidence>
<name>I1BR51_RHIO9</name>